<gene>
    <name evidence="4" type="ORF">J1C55_02910</name>
</gene>
<reference evidence="5" key="2">
    <citation type="submission" date="2023-07" db="EMBL/GenBank/DDBJ databases">
        <title>Genome of Winogradskyella sp. E313.</title>
        <authorList>
            <person name="Zhou Y."/>
        </authorList>
    </citation>
    <scope>NUCLEOTIDE SEQUENCE [LARGE SCALE GENOMIC DNA]</scope>
    <source>
        <strain evidence="5">E313</strain>
    </source>
</reference>
<dbReference type="InterPro" id="IPR029058">
    <property type="entry name" value="AB_hydrolase_fold"/>
</dbReference>
<dbReference type="PANTHER" id="PTHR40841:SF2">
    <property type="entry name" value="SIDEROPHORE-DEGRADING ESTERASE (EUROFUNG)"/>
    <property type="match status" value="1"/>
</dbReference>
<dbReference type="InterPro" id="IPR019734">
    <property type="entry name" value="TPR_rpt"/>
</dbReference>
<evidence type="ECO:0000313" key="5">
    <source>
        <dbReference type="Proteomes" id="UP000778797"/>
    </source>
</evidence>
<organism evidence="4 5">
    <name type="scientific">Winogradskyella immobilis</name>
    <dbReference type="NCBI Taxonomy" id="2816852"/>
    <lineage>
        <taxon>Bacteria</taxon>
        <taxon>Pseudomonadati</taxon>
        <taxon>Bacteroidota</taxon>
        <taxon>Flavobacteriia</taxon>
        <taxon>Flavobacteriales</taxon>
        <taxon>Flavobacteriaceae</taxon>
        <taxon>Winogradskyella</taxon>
    </lineage>
</organism>
<dbReference type="InterPro" id="IPR052558">
    <property type="entry name" value="Siderophore_Hydrolase_D"/>
</dbReference>
<name>A0ABS8ELU0_9FLAO</name>
<keyword evidence="5" id="KW-1185">Reference proteome</keyword>
<dbReference type="PROSITE" id="PS50005">
    <property type="entry name" value="TPR"/>
    <property type="match status" value="1"/>
</dbReference>
<reference evidence="5" key="1">
    <citation type="submission" date="2021-03" db="EMBL/GenBank/DDBJ databases">
        <title>Genome of Cognatishimia sp. F0-27.</title>
        <authorList>
            <person name="Ping X."/>
        </authorList>
    </citation>
    <scope>NUCLEOTIDE SEQUENCE [LARGE SCALE GENOMIC DNA]</scope>
    <source>
        <strain evidence="5">E313</strain>
    </source>
</reference>
<dbReference type="InterPro" id="IPR000801">
    <property type="entry name" value="Esterase-like"/>
</dbReference>
<dbReference type="SUPFAM" id="SSF53474">
    <property type="entry name" value="alpha/beta-Hydrolases"/>
    <property type="match status" value="1"/>
</dbReference>
<feature type="repeat" description="TPR" evidence="3">
    <location>
        <begin position="286"/>
        <end position="319"/>
    </location>
</feature>
<evidence type="ECO:0000256" key="2">
    <source>
        <dbReference type="ARBA" id="ARBA00022801"/>
    </source>
</evidence>
<dbReference type="Pfam" id="PF00756">
    <property type="entry name" value="Esterase"/>
    <property type="match status" value="1"/>
</dbReference>
<evidence type="ECO:0000256" key="3">
    <source>
        <dbReference type="PROSITE-ProRule" id="PRU00339"/>
    </source>
</evidence>
<dbReference type="EMBL" id="JAFMPT010000003">
    <property type="protein sequence ID" value="MCC1483530.1"/>
    <property type="molecule type" value="Genomic_DNA"/>
</dbReference>
<evidence type="ECO:0000313" key="4">
    <source>
        <dbReference type="EMBL" id="MCC1483530.1"/>
    </source>
</evidence>
<evidence type="ECO:0008006" key="6">
    <source>
        <dbReference type="Google" id="ProtNLM"/>
    </source>
</evidence>
<dbReference type="SUPFAM" id="SSF48452">
    <property type="entry name" value="TPR-like"/>
    <property type="match status" value="1"/>
</dbReference>
<proteinExistence type="inferred from homology"/>
<sequence>MPESYKSNTYKSYPVMYVLDGQVAESYVPAVTRIFADRDRAPEIIIVTLPSLGNRGRDYTPKGKGDDGVTSGGANQFLNYLEKELIPYIDKNYRTESFRILSGESRGGLFALHSFIQKAELFSAYFIFSPALYHNDQEIIHRLQNFLRSASDLKCFLYMNIGNEGDIFKVAFDSAWETFKEYPVEGLQLNIEVLPYDYHGLTSISGQHHAYSELFSNWRTPFEIVQNQGAKGVVSHFEKLSQRYGYTVKPPEDSNNSYGYTFLRRKEYDVMLGLFELNVKLYPESANAYDSLAEGLEALGKFPEAIKNMHKALEVVKDSDPNLKLYQEHLQRLLKEN</sequence>
<comment type="similarity">
    <text evidence="1">Belongs to the esterase D family.</text>
</comment>
<dbReference type="Proteomes" id="UP000778797">
    <property type="component" value="Unassembled WGS sequence"/>
</dbReference>
<evidence type="ECO:0000256" key="1">
    <source>
        <dbReference type="ARBA" id="ARBA00005622"/>
    </source>
</evidence>
<protein>
    <recommendedName>
        <fullName evidence="6">Esterase</fullName>
    </recommendedName>
</protein>
<dbReference type="Gene3D" id="3.40.50.1820">
    <property type="entry name" value="alpha/beta hydrolase"/>
    <property type="match status" value="1"/>
</dbReference>
<dbReference type="PANTHER" id="PTHR40841">
    <property type="entry name" value="SIDEROPHORE TRIACETYLFUSARININE C ESTERASE"/>
    <property type="match status" value="1"/>
</dbReference>
<comment type="caution">
    <text evidence="4">The sequence shown here is derived from an EMBL/GenBank/DDBJ whole genome shotgun (WGS) entry which is preliminary data.</text>
</comment>
<keyword evidence="3" id="KW-0802">TPR repeat</keyword>
<dbReference type="InterPro" id="IPR011990">
    <property type="entry name" value="TPR-like_helical_dom_sf"/>
</dbReference>
<accession>A0ABS8ELU0</accession>
<keyword evidence="2" id="KW-0378">Hydrolase</keyword>